<dbReference type="InterPro" id="IPR000089">
    <property type="entry name" value="Biotin_lipoyl"/>
</dbReference>
<evidence type="ECO:0000256" key="3">
    <source>
        <dbReference type="ARBA" id="ARBA00022679"/>
    </source>
</evidence>
<dbReference type="Gene3D" id="2.40.50.100">
    <property type="match status" value="1"/>
</dbReference>
<dbReference type="InterPro" id="IPR023213">
    <property type="entry name" value="CAT-like_dom_sf"/>
</dbReference>
<dbReference type="CDD" id="cd06849">
    <property type="entry name" value="lipoyl_domain"/>
    <property type="match status" value="1"/>
</dbReference>
<keyword evidence="4" id="KW-0450">Lipoyl</keyword>
<dbReference type="Pfam" id="PF00198">
    <property type="entry name" value="2-oxoacid_dh"/>
    <property type="match status" value="1"/>
</dbReference>
<organism evidence="7">
    <name type="scientific">marine metagenome</name>
    <dbReference type="NCBI Taxonomy" id="408172"/>
    <lineage>
        <taxon>unclassified sequences</taxon>
        <taxon>metagenomes</taxon>
        <taxon>ecological metagenomes</taxon>
    </lineage>
</organism>
<dbReference type="Pfam" id="PF00364">
    <property type="entry name" value="Biotin_lipoyl"/>
    <property type="match status" value="1"/>
</dbReference>
<keyword evidence="5" id="KW-0012">Acyltransferase</keyword>
<dbReference type="SUPFAM" id="SSF51230">
    <property type="entry name" value="Single hybrid motif"/>
    <property type="match status" value="1"/>
</dbReference>
<evidence type="ECO:0000256" key="5">
    <source>
        <dbReference type="ARBA" id="ARBA00023315"/>
    </source>
</evidence>
<dbReference type="Gene3D" id="3.30.559.10">
    <property type="entry name" value="Chloramphenicol acetyltransferase-like domain"/>
    <property type="match status" value="1"/>
</dbReference>
<comment type="cofactor">
    <cofactor evidence="1">
        <name>(R)-lipoate</name>
        <dbReference type="ChEBI" id="CHEBI:83088"/>
    </cofactor>
</comment>
<reference evidence="7" key="1">
    <citation type="submission" date="2018-05" db="EMBL/GenBank/DDBJ databases">
        <authorList>
            <person name="Lanie J.A."/>
            <person name="Ng W.-L."/>
            <person name="Kazmierczak K.M."/>
            <person name="Andrzejewski T.M."/>
            <person name="Davidsen T.M."/>
            <person name="Wayne K.J."/>
            <person name="Tettelin H."/>
            <person name="Glass J.I."/>
            <person name="Rusch D."/>
            <person name="Podicherti R."/>
            <person name="Tsui H.-C.T."/>
            <person name="Winkler M.E."/>
        </authorList>
    </citation>
    <scope>NUCLEOTIDE SEQUENCE</scope>
</reference>
<dbReference type="AlphaFoldDB" id="A0A381YLS6"/>
<evidence type="ECO:0000313" key="7">
    <source>
        <dbReference type="EMBL" id="SVA77542.1"/>
    </source>
</evidence>
<dbReference type="PROSITE" id="PS50968">
    <property type="entry name" value="BIOTINYL_LIPOYL"/>
    <property type="match status" value="1"/>
</dbReference>
<dbReference type="InterPro" id="IPR011053">
    <property type="entry name" value="Single_hybrid_motif"/>
</dbReference>
<evidence type="ECO:0000259" key="6">
    <source>
        <dbReference type="PROSITE" id="PS50968"/>
    </source>
</evidence>
<gene>
    <name evidence="7" type="ORF">METZ01_LOCUS130396</name>
</gene>
<evidence type="ECO:0000256" key="4">
    <source>
        <dbReference type="ARBA" id="ARBA00022823"/>
    </source>
</evidence>
<dbReference type="PANTHER" id="PTHR43178">
    <property type="entry name" value="DIHYDROLIPOAMIDE ACETYLTRANSFERASE COMPONENT OF PYRUVATE DEHYDROGENASE COMPLEX"/>
    <property type="match status" value="1"/>
</dbReference>
<evidence type="ECO:0000256" key="2">
    <source>
        <dbReference type="ARBA" id="ARBA00007317"/>
    </source>
</evidence>
<dbReference type="PANTHER" id="PTHR43178:SF5">
    <property type="entry name" value="LIPOAMIDE ACYLTRANSFERASE COMPONENT OF BRANCHED-CHAIN ALPHA-KETO ACID DEHYDROGENASE COMPLEX, MITOCHONDRIAL"/>
    <property type="match status" value="1"/>
</dbReference>
<sequence>MFEFRFSKDDWPADPGTEGIIAEWKVLVGDFVNKDDLLFESVFVKTNIEILSPVSGTIKEICIKKNELFKQDTIIVIIDDNTDVSDVLTSDNDAENKEPNETYEIETGLTVLEKKSISGIRKTISNRMTASWLNAPQVTEFINVNMDSLVALRKGKNDKSDNNINIGYEDFIIKALALGLEGNRDFNGSIINDEIMIFGEINIGCAIDTQDGLMVPVIKGSNQKSIYEISELRQKLTKKANAGELLSEDINQGTASISNLGSTGIDSFTPILNPPQICILGIGAISKQVQVINDDFSIHQIARLCLTFDHRAVDGFPAANFLISIKEKLEVPDQLL</sequence>
<evidence type="ECO:0000256" key="1">
    <source>
        <dbReference type="ARBA" id="ARBA00001938"/>
    </source>
</evidence>
<proteinExistence type="inferred from homology"/>
<feature type="domain" description="Lipoyl-binding" evidence="6">
    <location>
        <begin position="1"/>
        <end position="79"/>
    </location>
</feature>
<dbReference type="InterPro" id="IPR001078">
    <property type="entry name" value="2-oxoacid_DH_actylTfrase"/>
</dbReference>
<dbReference type="SUPFAM" id="SSF52777">
    <property type="entry name" value="CoA-dependent acyltransferases"/>
    <property type="match status" value="1"/>
</dbReference>
<dbReference type="GO" id="GO:0031405">
    <property type="term" value="F:lipoic acid binding"/>
    <property type="evidence" value="ECO:0007669"/>
    <property type="project" value="TreeGrafter"/>
</dbReference>
<dbReference type="GO" id="GO:0005737">
    <property type="term" value="C:cytoplasm"/>
    <property type="evidence" value="ECO:0007669"/>
    <property type="project" value="TreeGrafter"/>
</dbReference>
<protein>
    <recommendedName>
        <fullName evidence="6">Lipoyl-binding domain-containing protein</fullName>
    </recommendedName>
</protein>
<dbReference type="EMBL" id="UINC01018456">
    <property type="protein sequence ID" value="SVA77542.1"/>
    <property type="molecule type" value="Genomic_DNA"/>
</dbReference>
<name>A0A381YLS6_9ZZZZ</name>
<accession>A0A381YLS6</accession>
<keyword evidence="3" id="KW-0808">Transferase</keyword>
<comment type="similarity">
    <text evidence="2">Belongs to the 2-oxoacid dehydrogenase family.</text>
</comment>
<dbReference type="GO" id="GO:0016407">
    <property type="term" value="F:acetyltransferase activity"/>
    <property type="evidence" value="ECO:0007669"/>
    <property type="project" value="TreeGrafter"/>
</dbReference>
<dbReference type="InterPro" id="IPR050743">
    <property type="entry name" value="2-oxoacid_DH_E2_comp"/>
</dbReference>